<sequence length="55" mass="5690">MQRRHDDDAGGPARADAIDTARRASWCFDGAARCVARPACGASGGAAQMGWVDAL</sequence>
<organism evidence="1 2">
    <name type="scientific">Salinisphaera orenii YIM 95161</name>
    <dbReference type="NCBI Taxonomy" id="1051139"/>
    <lineage>
        <taxon>Bacteria</taxon>
        <taxon>Pseudomonadati</taxon>
        <taxon>Pseudomonadota</taxon>
        <taxon>Gammaproteobacteria</taxon>
        <taxon>Salinisphaerales</taxon>
        <taxon>Salinisphaeraceae</taxon>
        <taxon>Salinisphaera</taxon>
    </lineage>
</organism>
<evidence type="ECO:0000313" key="1">
    <source>
        <dbReference type="EMBL" id="ROO25262.1"/>
    </source>
</evidence>
<comment type="caution">
    <text evidence="1">The sequence shown here is derived from an EMBL/GenBank/DDBJ whole genome shotgun (WGS) entry which is preliminary data.</text>
</comment>
<gene>
    <name evidence="1" type="ORF">SAHL_14590</name>
</gene>
<dbReference type="EMBL" id="AYKF01000116">
    <property type="protein sequence ID" value="ROO25262.1"/>
    <property type="molecule type" value="Genomic_DNA"/>
</dbReference>
<reference evidence="1 2" key="1">
    <citation type="submission" date="2013-10" db="EMBL/GenBank/DDBJ databases">
        <title>Salinisphaera halophila YIM 95161 Genome Sequencing.</title>
        <authorList>
            <person name="Lai Q."/>
            <person name="Li C."/>
            <person name="Shao Z."/>
        </authorList>
    </citation>
    <scope>NUCLEOTIDE SEQUENCE [LARGE SCALE GENOMIC DNA]</scope>
    <source>
        <strain evidence="1 2">YIM 95161</strain>
    </source>
</reference>
<proteinExistence type="predicted"/>
<dbReference type="Proteomes" id="UP000285123">
    <property type="component" value="Unassembled WGS sequence"/>
</dbReference>
<name>A0A423PI04_9GAMM</name>
<protein>
    <submittedName>
        <fullName evidence="1">Uncharacterized protein</fullName>
    </submittedName>
</protein>
<accession>A0A423PI04</accession>
<evidence type="ECO:0000313" key="2">
    <source>
        <dbReference type="Proteomes" id="UP000285123"/>
    </source>
</evidence>
<dbReference type="AlphaFoldDB" id="A0A423PI04"/>